<feature type="chain" id="PRO_5042173660" evidence="12">
    <location>
        <begin position="21"/>
        <end position="264"/>
    </location>
</feature>
<dbReference type="FunFam" id="3.30.20.10:FF:000001">
    <property type="entry name" value="Endochitinase (Chitinase)"/>
    <property type="match status" value="1"/>
</dbReference>
<reference evidence="14 15" key="1">
    <citation type="journal article" date="2021" name="Nat. Commun.">
        <title>Incipient diploidization of the medicinal plant Perilla within 10,000 years.</title>
        <authorList>
            <person name="Zhang Y."/>
            <person name="Shen Q."/>
            <person name="Leng L."/>
            <person name="Zhang D."/>
            <person name="Chen S."/>
            <person name="Shi Y."/>
            <person name="Ning Z."/>
            <person name="Chen S."/>
        </authorList>
    </citation>
    <scope>NUCLEOTIDE SEQUENCE [LARGE SCALE GENOMIC DNA]</scope>
    <source>
        <strain evidence="15">cv. PC099</strain>
    </source>
</reference>
<dbReference type="GO" id="GO:0004568">
    <property type="term" value="F:chitinase activity"/>
    <property type="evidence" value="ECO:0007669"/>
    <property type="project" value="InterPro"/>
</dbReference>
<keyword evidence="6" id="KW-0611">Plant defense</keyword>
<evidence type="ECO:0000256" key="11">
    <source>
        <dbReference type="PROSITE-ProRule" id="PRU00261"/>
    </source>
</evidence>
<dbReference type="InterPro" id="IPR023346">
    <property type="entry name" value="Lysozyme-like_dom_sf"/>
</dbReference>
<keyword evidence="4" id="KW-0926">Vacuole</keyword>
<evidence type="ECO:0000259" key="13">
    <source>
        <dbReference type="PROSITE" id="PS50941"/>
    </source>
</evidence>
<evidence type="ECO:0000256" key="3">
    <source>
        <dbReference type="ARBA" id="ARBA00009373"/>
    </source>
</evidence>
<feature type="disulfide bond" evidence="10">
    <location>
        <begin position="144"/>
        <end position="153"/>
    </location>
</feature>
<feature type="disulfide bond" evidence="10 11">
    <location>
        <begin position="30"/>
        <end position="44"/>
    </location>
</feature>
<protein>
    <submittedName>
        <fullName evidence="14">Carrot EP3-3 chitinase-like protein</fullName>
    </submittedName>
</protein>
<feature type="domain" description="Chitin-binding type-1" evidence="13">
    <location>
        <begin position="15"/>
        <end position="55"/>
    </location>
</feature>
<comment type="similarity">
    <text evidence="3">Belongs to the glycosyl hydrolase 19 family. Chitinase class I subfamily.</text>
</comment>
<comment type="caution">
    <text evidence="14">The sequence shown here is derived from an EMBL/GenBank/DDBJ whole genome shotgun (WGS) entry which is preliminary data.</text>
</comment>
<evidence type="ECO:0000256" key="6">
    <source>
        <dbReference type="ARBA" id="ARBA00022821"/>
    </source>
</evidence>
<feature type="disulfide bond" evidence="10">
    <location>
        <begin position="82"/>
        <end position="131"/>
    </location>
</feature>
<keyword evidence="15" id="KW-1185">Reference proteome</keyword>
<comment type="caution">
    <text evidence="11">Lacks conserved residue(s) required for the propagation of feature annotation.</text>
</comment>
<evidence type="ECO:0000256" key="1">
    <source>
        <dbReference type="ARBA" id="ARBA00003102"/>
    </source>
</evidence>
<dbReference type="PROSITE" id="PS50941">
    <property type="entry name" value="CHIT_BIND_I_2"/>
    <property type="match status" value="1"/>
</dbReference>
<keyword evidence="7" id="KW-0119">Carbohydrate metabolism</keyword>
<keyword evidence="5 11" id="KW-0147">Chitin-binding</keyword>
<evidence type="ECO:0000256" key="9">
    <source>
        <dbReference type="PIRSR" id="PIRSR001060-1"/>
    </source>
</evidence>
<dbReference type="AlphaFoldDB" id="A0AAD4JGP8"/>
<proteinExistence type="inferred from homology"/>
<evidence type="ECO:0000256" key="10">
    <source>
        <dbReference type="PIRSR" id="PIRSR001060-2"/>
    </source>
</evidence>
<keyword evidence="8 10" id="KW-1015">Disulfide bond</keyword>
<dbReference type="InterPro" id="IPR016283">
    <property type="entry name" value="Glyco_hydro_19"/>
</dbReference>
<sequence>MKNLLTLFIILLGAGKWVSAQTYSCRANECCSIYGYCGTGHDHCGPNCQSGPCTGSNGVKVGDIVTDAFFNGIIANQDRPNCAGKGFYARSRFVEALARYSSFGTIGSADDSRREIAAFFAHVAHETEKMCFIEENGGQSNIYCNTTYPEWPCAANKRYYGRGPLQLTWNYNYGGAGKDAGFNGLNNPEIVGTDPLITFKASLWFWMQNCHAPFVSGQGFGATIRAINSRECNGGNTAAVTSRVNYYRDYCNRLGVNPGANLQC</sequence>
<evidence type="ECO:0000256" key="8">
    <source>
        <dbReference type="ARBA" id="ARBA00023157"/>
    </source>
</evidence>
<evidence type="ECO:0000256" key="7">
    <source>
        <dbReference type="ARBA" id="ARBA00023024"/>
    </source>
</evidence>
<name>A0AAD4JGP8_PERFH</name>
<evidence type="ECO:0000313" key="15">
    <source>
        <dbReference type="Proteomes" id="UP001190926"/>
    </source>
</evidence>
<dbReference type="InterPro" id="IPR001002">
    <property type="entry name" value="Chitin-bd_1"/>
</dbReference>
<dbReference type="GO" id="GO:0005773">
    <property type="term" value="C:vacuole"/>
    <property type="evidence" value="ECO:0007669"/>
    <property type="project" value="UniProtKB-SubCell"/>
</dbReference>
<evidence type="ECO:0000256" key="5">
    <source>
        <dbReference type="ARBA" id="ARBA00022669"/>
    </source>
</evidence>
<dbReference type="Gene3D" id="3.30.20.10">
    <property type="entry name" value="Endochitinase, domain 2"/>
    <property type="match status" value="1"/>
</dbReference>
<dbReference type="Gene3D" id="1.10.530.10">
    <property type="match status" value="1"/>
</dbReference>
<dbReference type="PANTHER" id="PTHR22595:SF193">
    <property type="entry name" value="ENDOCHITINASE EP3"/>
    <property type="match status" value="1"/>
</dbReference>
<accession>A0AAD4JGP8</accession>
<keyword evidence="7" id="KW-0146">Chitin degradation</keyword>
<dbReference type="SUPFAM" id="SSF53955">
    <property type="entry name" value="Lysozyme-like"/>
    <property type="match status" value="1"/>
</dbReference>
<dbReference type="GO" id="GO:0006032">
    <property type="term" value="P:chitin catabolic process"/>
    <property type="evidence" value="ECO:0007669"/>
    <property type="project" value="UniProtKB-KW"/>
</dbReference>
<comment type="function">
    <text evidence="1">Defense against chitin-containing fungal pathogens.</text>
</comment>
<organism evidence="14 15">
    <name type="scientific">Perilla frutescens var. hirtella</name>
    <name type="common">Perilla citriodora</name>
    <name type="synonym">Perilla setoyensis</name>
    <dbReference type="NCBI Taxonomy" id="608512"/>
    <lineage>
        <taxon>Eukaryota</taxon>
        <taxon>Viridiplantae</taxon>
        <taxon>Streptophyta</taxon>
        <taxon>Embryophyta</taxon>
        <taxon>Tracheophyta</taxon>
        <taxon>Spermatophyta</taxon>
        <taxon>Magnoliopsida</taxon>
        <taxon>eudicotyledons</taxon>
        <taxon>Gunneridae</taxon>
        <taxon>Pentapetalae</taxon>
        <taxon>asterids</taxon>
        <taxon>lamiids</taxon>
        <taxon>Lamiales</taxon>
        <taxon>Lamiaceae</taxon>
        <taxon>Nepetoideae</taxon>
        <taxon>Elsholtzieae</taxon>
        <taxon>Perilla</taxon>
    </lineage>
</organism>
<dbReference type="GO" id="GO:0006952">
    <property type="term" value="P:defense response"/>
    <property type="evidence" value="ECO:0007669"/>
    <property type="project" value="UniProtKB-KW"/>
</dbReference>
<dbReference type="CDD" id="cd00325">
    <property type="entry name" value="chitinase_GH19"/>
    <property type="match status" value="1"/>
</dbReference>
<keyword evidence="7" id="KW-0624">Polysaccharide degradation</keyword>
<dbReference type="GO" id="GO:0005975">
    <property type="term" value="P:carbohydrate metabolic process"/>
    <property type="evidence" value="ECO:0007669"/>
    <property type="project" value="InterPro"/>
</dbReference>
<dbReference type="InterPro" id="IPR000726">
    <property type="entry name" value="Glyco_hydro_19_cat"/>
</dbReference>
<comment type="subcellular location">
    <subcellularLocation>
        <location evidence="2">Vacuole</location>
    </subcellularLocation>
</comment>
<dbReference type="SMART" id="SM00270">
    <property type="entry name" value="ChtBD1"/>
    <property type="match status" value="1"/>
</dbReference>
<dbReference type="Gene3D" id="3.30.60.10">
    <property type="entry name" value="Endochitinase-like"/>
    <property type="match status" value="1"/>
</dbReference>
<dbReference type="InterPro" id="IPR036861">
    <property type="entry name" value="Endochitinase-like_sf"/>
</dbReference>
<gene>
    <name evidence="14" type="ORF">C2S53_012674</name>
</gene>
<feature type="disulfide bond" evidence="10 11">
    <location>
        <begin position="25"/>
        <end position="37"/>
    </location>
</feature>
<feature type="active site" description="Proton donor" evidence="9">
    <location>
        <position position="126"/>
    </location>
</feature>
<feature type="signal peptide" evidence="12">
    <location>
        <begin position="1"/>
        <end position="20"/>
    </location>
</feature>
<dbReference type="Pfam" id="PF00182">
    <property type="entry name" value="Glyco_hydro_19"/>
    <property type="match status" value="1"/>
</dbReference>
<evidence type="ECO:0000256" key="4">
    <source>
        <dbReference type="ARBA" id="ARBA00022554"/>
    </source>
</evidence>
<evidence type="ECO:0000313" key="14">
    <source>
        <dbReference type="EMBL" id="KAH6833452.1"/>
    </source>
</evidence>
<dbReference type="EMBL" id="SDAM02000058">
    <property type="protein sequence ID" value="KAH6833452.1"/>
    <property type="molecule type" value="Genomic_DNA"/>
</dbReference>
<evidence type="ECO:0000256" key="12">
    <source>
        <dbReference type="SAM" id="SignalP"/>
    </source>
</evidence>
<feature type="disulfide bond" evidence="10">
    <location>
        <begin position="232"/>
        <end position="264"/>
    </location>
</feature>
<dbReference type="PANTHER" id="PTHR22595">
    <property type="entry name" value="CHITINASE-RELATED"/>
    <property type="match status" value="1"/>
</dbReference>
<dbReference type="PIRSF" id="PIRSF001060">
    <property type="entry name" value="Endochitinase"/>
    <property type="match status" value="1"/>
</dbReference>
<dbReference type="CDD" id="cd00035">
    <property type="entry name" value="ChtBD1"/>
    <property type="match status" value="1"/>
</dbReference>
<keyword evidence="12" id="KW-0732">Signal</keyword>
<dbReference type="Pfam" id="PF00187">
    <property type="entry name" value="Chitin_bind_1"/>
    <property type="match status" value="1"/>
</dbReference>
<dbReference type="Proteomes" id="UP001190926">
    <property type="component" value="Unassembled WGS sequence"/>
</dbReference>
<dbReference type="SUPFAM" id="SSF57016">
    <property type="entry name" value="Plant lectins/antimicrobial peptides"/>
    <property type="match status" value="1"/>
</dbReference>
<dbReference type="GO" id="GO:0016998">
    <property type="term" value="P:cell wall macromolecule catabolic process"/>
    <property type="evidence" value="ECO:0007669"/>
    <property type="project" value="InterPro"/>
</dbReference>
<evidence type="ECO:0000256" key="2">
    <source>
        <dbReference type="ARBA" id="ARBA00004116"/>
    </source>
</evidence>
<dbReference type="GO" id="GO:0008061">
    <property type="term" value="F:chitin binding"/>
    <property type="evidence" value="ECO:0007669"/>
    <property type="project" value="UniProtKB-UniRule"/>
</dbReference>